<protein>
    <submittedName>
        <fullName evidence="4">Cytosolic fatty-acid binding domain and Lipocalin/cytosolic fatty-acid binding domain and Calycin-like domain and Calycin domain-containing protein</fullName>
    </submittedName>
</protein>
<evidence type="ECO:0000313" key="7">
    <source>
        <dbReference type="WormBase" id="SRAE_2000411800"/>
    </source>
</evidence>
<name>A0A090MZT0_STRRB</name>
<dbReference type="Proteomes" id="UP000035682">
    <property type="component" value="Unplaced"/>
</dbReference>
<dbReference type="OMA" id="DWDGKEN"/>
<reference evidence="6" key="2">
    <citation type="submission" date="2020-12" db="UniProtKB">
        <authorList>
            <consortium name="WormBaseParasite"/>
        </authorList>
    </citation>
    <scope>IDENTIFICATION</scope>
</reference>
<dbReference type="WormBase" id="SRAE_2000411800">
    <property type="protein sequence ID" value="SRP10216"/>
    <property type="gene ID" value="WBGene00264346"/>
</dbReference>
<evidence type="ECO:0000313" key="4">
    <source>
        <dbReference type="EMBL" id="CEF69469.1"/>
    </source>
</evidence>
<gene>
    <name evidence="4 6 7" type="ORF">SRAE_2000411800</name>
</gene>
<dbReference type="GO" id="GO:0005504">
    <property type="term" value="F:fatty acid binding"/>
    <property type="evidence" value="ECO:0007669"/>
    <property type="project" value="UniProtKB-ARBA"/>
</dbReference>
<proteinExistence type="inferred from homology"/>
<feature type="domain" description="Lipocalin/cytosolic fatty-acid binding" evidence="3">
    <location>
        <begin position="6"/>
        <end position="134"/>
    </location>
</feature>
<dbReference type="OrthoDB" id="412780at2759"/>
<dbReference type="WBParaSite" id="SRAE_2000411800.1">
    <property type="protein sequence ID" value="SRAE_2000411800.1"/>
    <property type="gene ID" value="WBGene00264346"/>
</dbReference>
<dbReference type="InterPro" id="IPR031259">
    <property type="entry name" value="ILBP"/>
</dbReference>
<accession>A0A090MZT0</accession>
<evidence type="ECO:0000259" key="3">
    <source>
        <dbReference type="Pfam" id="PF00061"/>
    </source>
</evidence>
<dbReference type="InterPro" id="IPR000463">
    <property type="entry name" value="Fatty_acid-bd"/>
</dbReference>
<dbReference type="FunFam" id="2.40.128.20:FF:000001">
    <property type="entry name" value="Fatty acid-binding protein, adipocyte"/>
    <property type="match status" value="1"/>
</dbReference>
<dbReference type="SUPFAM" id="SSF50814">
    <property type="entry name" value="Lipocalins"/>
    <property type="match status" value="1"/>
</dbReference>
<organism evidence="4">
    <name type="scientific">Strongyloides ratti</name>
    <name type="common">Parasitic roundworm</name>
    <dbReference type="NCBI Taxonomy" id="34506"/>
    <lineage>
        <taxon>Eukaryota</taxon>
        <taxon>Metazoa</taxon>
        <taxon>Ecdysozoa</taxon>
        <taxon>Nematoda</taxon>
        <taxon>Chromadorea</taxon>
        <taxon>Rhabditida</taxon>
        <taxon>Tylenchina</taxon>
        <taxon>Panagrolaimomorpha</taxon>
        <taxon>Strongyloidoidea</taxon>
        <taxon>Strongyloididae</taxon>
        <taxon>Strongyloides</taxon>
    </lineage>
</organism>
<dbReference type="PANTHER" id="PTHR11955">
    <property type="entry name" value="FATTY ACID BINDING PROTEIN"/>
    <property type="match status" value="1"/>
</dbReference>
<evidence type="ECO:0000313" key="6">
    <source>
        <dbReference type="WBParaSite" id="SRAE_2000411800.1"/>
    </source>
</evidence>
<evidence type="ECO:0000313" key="5">
    <source>
        <dbReference type="Proteomes" id="UP000035682"/>
    </source>
</evidence>
<dbReference type="PRINTS" id="PR00178">
    <property type="entry name" value="FATTYACIDBP"/>
</dbReference>
<dbReference type="EMBL" id="LN609529">
    <property type="protein sequence ID" value="CEF69469.1"/>
    <property type="molecule type" value="Genomic_DNA"/>
</dbReference>
<dbReference type="CDD" id="cd00742">
    <property type="entry name" value="FABP"/>
    <property type="match status" value="1"/>
</dbReference>
<dbReference type="CTD" id="36381839"/>
<dbReference type="Gene3D" id="2.40.128.20">
    <property type="match status" value="1"/>
</dbReference>
<dbReference type="eggNOG" id="KOG4015">
    <property type="taxonomic scope" value="Eukaryota"/>
</dbReference>
<reference evidence="4 5" key="1">
    <citation type="submission" date="2014-09" db="EMBL/GenBank/DDBJ databases">
        <authorList>
            <person name="Martin A.A."/>
        </authorList>
    </citation>
    <scope>NUCLEOTIDE SEQUENCE</scope>
    <source>
        <strain evidence="5">ED321</strain>
        <strain evidence="4">ED321 Heterogonic</strain>
    </source>
</reference>
<comment type="similarity">
    <text evidence="1">Belongs to the calycin superfamily. Fatty-acid binding protein (FABP) family.</text>
</comment>
<dbReference type="AlphaFoldDB" id="A0A090MZT0"/>
<sequence length="135" mass="15145">MVDALAGKWNVSESTNFDEYLKASGIGFMTRKVAATVKPVLTITVNGNHITINSASTFKNHTTEFDLGVPYEEETIDGRRFNTTFTWEDGKLVQRQQVIKDGDKPSVITRYVKDDKLYIDMVCDGVTATRVYVKA</sequence>
<dbReference type="Pfam" id="PF00061">
    <property type="entry name" value="Lipocalin"/>
    <property type="match status" value="1"/>
</dbReference>
<evidence type="ECO:0000256" key="2">
    <source>
        <dbReference type="ARBA" id="ARBA00023121"/>
    </source>
</evidence>
<dbReference type="GeneID" id="36381839"/>
<keyword evidence="2" id="KW-0446">Lipid-binding</keyword>
<dbReference type="RefSeq" id="XP_024508669.1">
    <property type="nucleotide sequence ID" value="XM_024642949.1"/>
</dbReference>
<dbReference type="InterPro" id="IPR012674">
    <property type="entry name" value="Calycin"/>
</dbReference>
<dbReference type="STRING" id="34506.A0A090MZT0"/>
<dbReference type="InterPro" id="IPR000566">
    <property type="entry name" value="Lipocln_cytosolic_FA-bd_dom"/>
</dbReference>
<evidence type="ECO:0000256" key="1">
    <source>
        <dbReference type="ARBA" id="ARBA00008390"/>
    </source>
</evidence>
<keyword evidence="5" id="KW-1185">Reference proteome</keyword>